<dbReference type="AlphaFoldDB" id="A0A398CXD8"/>
<dbReference type="EMBL" id="QXIU01000211">
    <property type="protein sequence ID" value="RIE08026.1"/>
    <property type="molecule type" value="Genomic_DNA"/>
</dbReference>
<dbReference type="RefSeq" id="WP_119120372.1">
    <property type="nucleotide sequence ID" value="NZ_QXIU01000211.1"/>
</dbReference>
<reference evidence="2 3" key="1">
    <citation type="submission" date="2018-09" db="EMBL/GenBank/DDBJ databases">
        <title>Discovery and Ecogenomic Context for Candidatus Cryosericales, a Global Caldiserica Order Active in Thawing Permafrost.</title>
        <authorList>
            <person name="Martinez M.A."/>
            <person name="Woodcroft B.J."/>
            <person name="Ignacio Espinoza J.C."/>
            <person name="Zayed A."/>
            <person name="Singleton C.M."/>
            <person name="Boyd J."/>
            <person name="Li Y.-F."/>
            <person name="Purvine S."/>
            <person name="Maughan H."/>
            <person name="Hodgkins S.B."/>
            <person name="Anderson D."/>
            <person name="Sederholm M."/>
            <person name="Temperton B."/>
            <person name="Saleska S.R."/>
            <person name="Tyson G.W."/>
            <person name="Rich V.I."/>
        </authorList>
    </citation>
    <scope>NUCLEOTIDE SEQUENCE [LARGE SCALE GENOMIC DNA]</scope>
    <source>
        <strain evidence="2 3">SMC5</strain>
    </source>
</reference>
<dbReference type="SUPFAM" id="SSF143011">
    <property type="entry name" value="RelE-like"/>
    <property type="match status" value="1"/>
</dbReference>
<dbReference type="InterPro" id="IPR007712">
    <property type="entry name" value="RelE/ParE_toxin"/>
</dbReference>
<proteinExistence type="predicted"/>
<dbReference type="OrthoDB" id="9805098at2"/>
<organism evidence="2 3">
    <name type="scientific">Candidatus Cryosericum odellii</name>
    <dbReference type="NCBI Taxonomy" id="2290917"/>
    <lineage>
        <taxon>Bacteria</taxon>
        <taxon>Pseudomonadati</taxon>
        <taxon>Caldisericota/Cryosericota group</taxon>
        <taxon>Candidatus Cryosericota</taxon>
        <taxon>Candidatus Cryosericia</taxon>
        <taxon>Candidatus Cryosericales</taxon>
        <taxon>Candidatus Cryosericaceae</taxon>
        <taxon>Candidatus Cryosericum</taxon>
    </lineage>
</organism>
<evidence type="ECO:0008006" key="4">
    <source>
        <dbReference type="Google" id="ProtNLM"/>
    </source>
</evidence>
<name>A0A398CXD8_9BACT</name>
<evidence type="ECO:0000313" key="2">
    <source>
        <dbReference type="EMBL" id="RIE08026.1"/>
    </source>
</evidence>
<dbReference type="Proteomes" id="UP000266489">
    <property type="component" value="Unassembled WGS sequence"/>
</dbReference>
<keyword evidence="1" id="KW-1277">Toxin-antitoxin system</keyword>
<protein>
    <recommendedName>
        <fullName evidence="4">Type II toxin-antitoxin system RelE/ParE family toxin</fullName>
    </recommendedName>
</protein>
<sequence>MEITLKQSAIDDLKRLTANSDQRRKLLDSFVKKINAGQYGGLTGDKLGSLYRARSGPYRAVFAIEGKDRAIIIHIGDRKEIYKKLQR</sequence>
<evidence type="ECO:0000256" key="1">
    <source>
        <dbReference type="ARBA" id="ARBA00022649"/>
    </source>
</evidence>
<comment type="caution">
    <text evidence="2">The sequence shown here is derived from an EMBL/GenBank/DDBJ whole genome shotgun (WGS) entry which is preliminary data.</text>
</comment>
<dbReference type="InterPro" id="IPR035093">
    <property type="entry name" value="RelE/ParE_toxin_dom_sf"/>
</dbReference>
<accession>A0A398CXD8</accession>
<gene>
    <name evidence="2" type="ORF">SMC5_08575</name>
</gene>
<evidence type="ECO:0000313" key="3">
    <source>
        <dbReference type="Proteomes" id="UP000266489"/>
    </source>
</evidence>
<dbReference type="Gene3D" id="3.30.2310.20">
    <property type="entry name" value="RelE-like"/>
    <property type="match status" value="1"/>
</dbReference>
<dbReference type="Pfam" id="PF05016">
    <property type="entry name" value="ParE_toxin"/>
    <property type="match status" value="1"/>
</dbReference>